<dbReference type="PIRSF" id="PIRSF018968">
    <property type="entry name" value="ABC_permease_BceB"/>
    <property type="match status" value="1"/>
</dbReference>
<evidence type="ECO:0000256" key="1">
    <source>
        <dbReference type="ARBA" id="ARBA00004651"/>
    </source>
</evidence>
<feature type="transmembrane region" description="Helical" evidence="6">
    <location>
        <begin position="202"/>
        <end position="221"/>
    </location>
</feature>
<evidence type="ECO:0000256" key="3">
    <source>
        <dbReference type="ARBA" id="ARBA00022692"/>
    </source>
</evidence>
<dbReference type="GO" id="GO:0005886">
    <property type="term" value="C:plasma membrane"/>
    <property type="evidence" value="ECO:0007669"/>
    <property type="project" value="UniProtKB-SubCell"/>
</dbReference>
<name>A0A6B4JHE1_CLOBO</name>
<feature type="transmembrane region" description="Helical" evidence="6">
    <location>
        <begin position="532"/>
        <end position="553"/>
    </location>
</feature>
<feature type="domain" description="ABC3 transporter permease C-terminal" evidence="7">
    <location>
        <begin position="66"/>
        <end position="172"/>
    </location>
</feature>
<evidence type="ECO:0000259" key="7">
    <source>
        <dbReference type="Pfam" id="PF02687"/>
    </source>
</evidence>
<feature type="transmembrane region" description="Helical" evidence="6">
    <location>
        <begin position="147"/>
        <end position="172"/>
    </location>
</feature>
<dbReference type="GO" id="GO:0055085">
    <property type="term" value="P:transmembrane transport"/>
    <property type="evidence" value="ECO:0007669"/>
    <property type="project" value="UniProtKB-UniRule"/>
</dbReference>
<dbReference type="Pfam" id="PF02687">
    <property type="entry name" value="FtsX"/>
    <property type="match status" value="1"/>
</dbReference>
<gene>
    <name evidence="8" type="ORF">FDG31_07900</name>
</gene>
<keyword evidence="4 6" id="KW-1133">Transmembrane helix</keyword>
<dbReference type="InterPro" id="IPR052536">
    <property type="entry name" value="ABC-4_Integral_Memb_Prot"/>
</dbReference>
<dbReference type="EMBL" id="SXFB01000004">
    <property type="protein sequence ID" value="NFV26102.1"/>
    <property type="molecule type" value="Genomic_DNA"/>
</dbReference>
<feature type="transmembrane region" description="Helical" evidence="6">
    <location>
        <begin position="108"/>
        <end position="141"/>
    </location>
</feature>
<evidence type="ECO:0000256" key="4">
    <source>
        <dbReference type="ARBA" id="ARBA00022989"/>
    </source>
</evidence>
<dbReference type="PANTHER" id="PTHR46795">
    <property type="entry name" value="ABC TRANSPORTER PERMEASE-RELATED-RELATED"/>
    <property type="match status" value="1"/>
</dbReference>
<feature type="transmembrane region" description="Helical" evidence="6">
    <location>
        <begin position="227"/>
        <end position="256"/>
    </location>
</feature>
<comment type="subcellular location">
    <subcellularLocation>
        <location evidence="1 6">Cell membrane</location>
        <topology evidence="1 6">Multi-pass membrane protein</topology>
    </subcellularLocation>
</comment>
<keyword evidence="2 6" id="KW-1003">Cell membrane</keyword>
<dbReference type="PANTHER" id="PTHR46795:SF3">
    <property type="entry name" value="ABC TRANSPORTER PERMEASE"/>
    <property type="match status" value="1"/>
</dbReference>
<feature type="transmembrane region" description="Helical" evidence="6">
    <location>
        <begin position="587"/>
        <end position="606"/>
    </location>
</feature>
<keyword evidence="3 6" id="KW-0812">Transmembrane</keyword>
<keyword evidence="6" id="KW-0813">Transport</keyword>
<dbReference type="Proteomes" id="UP000486903">
    <property type="component" value="Unassembled WGS sequence"/>
</dbReference>
<organism evidence="8 9">
    <name type="scientific">Clostridium botulinum</name>
    <dbReference type="NCBI Taxonomy" id="1491"/>
    <lineage>
        <taxon>Bacteria</taxon>
        <taxon>Bacillati</taxon>
        <taxon>Bacillota</taxon>
        <taxon>Clostridia</taxon>
        <taxon>Eubacteriales</taxon>
        <taxon>Clostridiaceae</taxon>
        <taxon>Clostridium</taxon>
    </lineage>
</organism>
<evidence type="ECO:0000313" key="8">
    <source>
        <dbReference type="EMBL" id="NFV26102.1"/>
    </source>
</evidence>
<proteinExistence type="inferred from homology"/>
<dbReference type="InterPro" id="IPR027022">
    <property type="entry name" value="ABC_permease_BceB-typ"/>
</dbReference>
<evidence type="ECO:0000256" key="6">
    <source>
        <dbReference type="PIRNR" id="PIRNR018968"/>
    </source>
</evidence>
<dbReference type="InterPro" id="IPR003838">
    <property type="entry name" value="ABC3_permease_C"/>
</dbReference>
<keyword evidence="5 6" id="KW-0472">Membrane</keyword>
<reference evidence="8 9" key="1">
    <citation type="submission" date="2019-04" db="EMBL/GenBank/DDBJ databases">
        <title>Genome sequencing of Clostridium botulinum Groups I-IV and Clostridium butyricum.</title>
        <authorList>
            <person name="Brunt J."/>
            <person name="Van Vliet A.H.M."/>
            <person name="Stringer S.C."/>
            <person name="Carter A.T."/>
            <person name="Peck M.W."/>
        </authorList>
    </citation>
    <scope>NUCLEOTIDE SEQUENCE [LARGE SCALE GENOMIC DNA]</scope>
    <source>
        <strain evidence="8 9">BL81</strain>
    </source>
</reference>
<feature type="transmembrane region" description="Helical" evidence="6">
    <location>
        <begin position="21"/>
        <end position="38"/>
    </location>
</feature>
<comment type="similarity">
    <text evidence="6">Belongs to the ABC-4 integral membrane protein family.</text>
</comment>
<protein>
    <submittedName>
        <fullName evidence="8">ABC transporter permease</fullName>
    </submittedName>
</protein>
<evidence type="ECO:0000313" key="9">
    <source>
        <dbReference type="Proteomes" id="UP000486903"/>
    </source>
</evidence>
<evidence type="ECO:0000256" key="2">
    <source>
        <dbReference type="ARBA" id="ARBA00022475"/>
    </source>
</evidence>
<accession>A0A6B4JHE1</accession>
<comment type="caution">
    <text evidence="8">The sequence shown here is derived from an EMBL/GenBank/DDBJ whole genome shotgun (WGS) entry which is preliminary data.</text>
</comment>
<evidence type="ECO:0000256" key="5">
    <source>
        <dbReference type="ARBA" id="ARBA00023136"/>
    </source>
</evidence>
<feature type="transmembrane region" description="Helical" evidence="6">
    <location>
        <begin position="58"/>
        <end position="78"/>
    </location>
</feature>
<dbReference type="AlphaFoldDB" id="A0A6B4JHE1"/>
<feature type="transmembrane region" description="Helical" evidence="6">
    <location>
        <begin position="286"/>
        <end position="309"/>
    </location>
</feature>
<feature type="transmembrane region" description="Helical" evidence="6">
    <location>
        <begin position="627"/>
        <end position="645"/>
    </location>
</feature>
<sequence length="658" mass="74949">MSNSFYFKLANTNLKKNGKTYFPYIVASICAVITFYTMKCMILNEGLNLMRGSDQLKMMLEFTSNVIAIFSIIFLFYTNSFLIKRRTKELGLYNVLGMEKKHIYKVIFFETLIVWAISIIIGLIGGIILGKLLFLILLNLIKFKVTLAFSISILAIISTIKIFTLIFIAILIKNFIQVKISNPIELLKGGEKGERVPKTSKLLAISGAIELILGYGIAITVKSPVEAFQLFFIAVLLVMAGTYSTFSSGSIAILNLLKRNKNFFYKPSNFISVSSMIYRMKQNAIGLANICILSTAVILTVSTTVCLYVDQESSLKNRHPQDISISIDNGSKENIEHINHVIDEEIKYNNINLDNAIKFNYIDIMSVKNEDTFETAQKDMNDFSKTCELELLTLGEYNTMENKDISLNDNEVLIFSQEGNFKNESVKLGQKEYRIKDELNSIKFVNKQDIAAIKGYYIVVKDSNILKSIYKDMTNENLENTKYNILFNVSGDKNYIMNFCSDISSKVNEMYKGDFTSIYTDRENLYTINGGFLFIGVFLGLLFTMATVLIIYYKQISEGYEDSERFNIMQKVGMSKDEVRSTISKQILMVFFLPLITAVIHMAFAFKEMKKILSVFSISNTKILLQCTVGTIIVFTIVYILVYMLTAKTYYRIVEQED</sequence>